<dbReference type="InterPro" id="IPR014998">
    <property type="entry name" value="DUF1848"/>
</dbReference>
<dbReference type="Proteomes" id="UP000238916">
    <property type="component" value="Unassembled WGS sequence"/>
</dbReference>
<protein>
    <recommendedName>
        <fullName evidence="3">DNA repair photolyase</fullName>
    </recommendedName>
</protein>
<evidence type="ECO:0008006" key="3">
    <source>
        <dbReference type="Google" id="ProtNLM"/>
    </source>
</evidence>
<sequence>MLLTNCMGSEKLLEKIAQVGSRIHHFTEQLVISFADIEDYAKVKAKLARNNVLWKPFNEKSIDQIAKGLQQLNTEWGLKVKTCGEKYDLSEYGIMHSHCIDAELMERLFPSDPVLMKFLGVPVKDEPTLFPEYGSSGPIGQDLNVKLKDCGQRSTCGCIMSKDIGQYDTCVHQCMYCYANNSDKIAQSNMKVHSRFGESIIRDPL</sequence>
<name>A0A2U3KGN3_9FIRM</name>
<evidence type="ECO:0000313" key="1">
    <source>
        <dbReference type="EMBL" id="SPF38831.1"/>
    </source>
</evidence>
<dbReference type="Pfam" id="PF08902">
    <property type="entry name" value="DUF1848"/>
    <property type="match status" value="1"/>
</dbReference>
<gene>
    <name evidence="1" type="ORF">SBF1_1980005</name>
</gene>
<dbReference type="EMBL" id="OMOF01000110">
    <property type="protein sequence ID" value="SPF38831.1"/>
    <property type="molecule type" value="Genomic_DNA"/>
</dbReference>
<evidence type="ECO:0000313" key="2">
    <source>
        <dbReference type="Proteomes" id="UP000238916"/>
    </source>
</evidence>
<proteinExistence type="predicted"/>
<dbReference type="AlphaFoldDB" id="A0A2U3KGN3"/>
<reference evidence="2" key="1">
    <citation type="submission" date="2018-02" db="EMBL/GenBank/DDBJ databases">
        <authorList>
            <person name="Hausmann B."/>
        </authorList>
    </citation>
    <scope>NUCLEOTIDE SEQUENCE [LARGE SCALE GENOMIC DNA]</scope>
    <source>
        <strain evidence="2">Peat soil MAG SbF1</strain>
    </source>
</reference>
<organism evidence="1 2">
    <name type="scientific">Candidatus Desulfosporosinus infrequens</name>
    <dbReference type="NCBI Taxonomy" id="2043169"/>
    <lineage>
        <taxon>Bacteria</taxon>
        <taxon>Bacillati</taxon>
        <taxon>Bacillota</taxon>
        <taxon>Clostridia</taxon>
        <taxon>Eubacteriales</taxon>
        <taxon>Desulfitobacteriaceae</taxon>
        <taxon>Desulfosporosinus</taxon>
    </lineage>
</organism>
<accession>A0A2U3KGN3</accession>